<gene>
    <name evidence="8" type="ORF">LTR84_004523</name>
</gene>
<evidence type="ECO:0000313" key="8">
    <source>
        <dbReference type="EMBL" id="KAK5062452.1"/>
    </source>
</evidence>
<dbReference type="PANTHER" id="PTHR33048:SF167">
    <property type="entry name" value="INTEGRAL MEMBRANE PROTEIN"/>
    <property type="match status" value="1"/>
</dbReference>
<comment type="similarity">
    <text evidence="5">Belongs to the SAT4 family.</text>
</comment>
<dbReference type="InterPro" id="IPR052337">
    <property type="entry name" value="SAT4-like"/>
</dbReference>
<feature type="transmembrane region" description="Helical" evidence="6">
    <location>
        <begin position="255"/>
        <end position="274"/>
    </location>
</feature>
<dbReference type="EMBL" id="JAVRRD010000002">
    <property type="protein sequence ID" value="KAK5062452.1"/>
    <property type="molecule type" value="Genomic_DNA"/>
</dbReference>
<dbReference type="Proteomes" id="UP001358417">
    <property type="component" value="Unassembled WGS sequence"/>
</dbReference>
<dbReference type="PANTHER" id="PTHR33048">
    <property type="entry name" value="PTH11-LIKE INTEGRAL MEMBRANE PROTEIN (AFU_ORTHOLOGUE AFUA_5G11245)"/>
    <property type="match status" value="1"/>
</dbReference>
<dbReference type="RefSeq" id="XP_064710724.1">
    <property type="nucleotide sequence ID" value="XM_064848100.1"/>
</dbReference>
<comment type="caution">
    <text evidence="8">The sequence shown here is derived from an EMBL/GenBank/DDBJ whole genome shotgun (WGS) entry which is preliminary data.</text>
</comment>
<dbReference type="GO" id="GO:0016020">
    <property type="term" value="C:membrane"/>
    <property type="evidence" value="ECO:0007669"/>
    <property type="project" value="UniProtKB-SubCell"/>
</dbReference>
<dbReference type="InterPro" id="IPR049326">
    <property type="entry name" value="Rhodopsin_dom_fungi"/>
</dbReference>
<protein>
    <recommendedName>
        <fullName evidence="7">Rhodopsin domain-containing protein</fullName>
    </recommendedName>
</protein>
<feature type="domain" description="Rhodopsin" evidence="7">
    <location>
        <begin position="40"/>
        <end position="279"/>
    </location>
</feature>
<proteinExistence type="inferred from homology"/>
<keyword evidence="4 6" id="KW-0472">Membrane</keyword>
<evidence type="ECO:0000256" key="5">
    <source>
        <dbReference type="ARBA" id="ARBA00038359"/>
    </source>
</evidence>
<sequence>MSAPTGPPPLPSNPDENAGPQIFGAVLSTTILAFVVAMPRFYVRAFMVKALGWDDLFMAIALALSISTTGVILASVKYGAGQHIGDVEQHIFKRGMKLNFVSQPMLQWGVCIVKLSVGCALLRIATKKPMRWTIIGIMVFMSFYTLGSMTTLFTQCKQVAMQWDPSIPRDCWAPETLQALAFTHAALNIATDFIFAIVIPIPILWGLQMNRRTKAAVMIMLSLGIFVCLAGILRVPTIVNYGKAGDFLWDSRGLSIWFVAEFNTGIIAGSMPALKPIFKSMLDSVYFKGITNRYGYAKNSSNPAAGSHQRSFSNKVFTTNRDKERLSSHDQFHDLDGSGSQRGLVLEDKPIPLGTIQKNVTTTVTQMDEPNPSKMRRHAWDD</sequence>
<feature type="transmembrane region" description="Helical" evidence="6">
    <location>
        <begin position="105"/>
        <end position="125"/>
    </location>
</feature>
<dbReference type="GeneID" id="89972701"/>
<feature type="transmembrane region" description="Helical" evidence="6">
    <location>
        <begin position="217"/>
        <end position="235"/>
    </location>
</feature>
<evidence type="ECO:0000256" key="1">
    <source>
        <dbReference type="ARBA" id="ARBA00004141"/>
    </source>
</evidence>
<reference evidence="8 9" key="1">
    <citation type="submission" date="2023-08" db="EMBL/GenBank/DDBJ databases">
        <title>Black Yeasts Isolated from many extreme environments.</title>
        <authorList>
            <person name="Coleine C."/>
            <person name="Stajich J.E."/>
            <person name="Selbmann L."/>
        </authorList>
    </citation>
    <scope>NUCLEOTIDE SEQUENCE [LARGE SCALE GENOMIC DNA]</scope>
    <source>
        <strain evidence="8 9">CCFEE 5792</strain>
    </source>
</reference>
<dbReference type="Pfam" id="PF20684">
    <property type="entry name" value="Fung_rhodopsin"/>
    <property type="match status" value="1"/>
</dbReference>
<evidence type="ECO:0000313" key="9">
    <source>
        <dbReference type="Proteomes" id="UP001358417"/>
    </source>
</evidence>
<organism evidence="8 9">
    <name type="scientific">Exophiala bonariae</name>
    <dbReference type="NCBI Taxonomy" id="1690606"/>
    <lineage>
        <taxon>Eukaryota</taxon>
        <taxon>Fungi</taxon>
        <taxon>Dikarya</taxon>
        <taxon>Ascomycota</taxon>
        <taxon>Pezizomycotina</taxon>
        <taxon>Eurotiomycetes</taxon>
        <taxon>Chaetothyriomycetidae</taxon>
        <taxon>Chaetothyriales</taxon>
        <taxon>Herpotrichiellaceae</taxon>
        <taxon>Exophiala</taxon>
    </lineage>
</organism>
<feature type="transmembrane region" description="Helical" evidence="6">
    <location>
        <begin position="185"/>
        <end position="205"/>
    </location>
</feature>
<feature type="transmembrane region" description="Helical" evidence="6">
    <location>
        <begin position="55"/>
        <end position="76"/>
    </location>
</feature>
<dbReference type="AlphaFoldDB" id="A0AAV9NML9"/>
<keyword evidence="9" id="KW-1185">Reference proteome</keyword>
<feature type="transmembrane region" description="Helical" evidence="6">
    <location>
        <begin position="132"/>
        <end position="153"/>
    </location>
</feature>
<evidence type="ECO:0000256" key="4">
    <source>
        <dbReference type="ARBA" id="ARBA00023136"/>
    </source>
</evidence>
<keyword evidence="2 6" id="KW-0812">Transmembrane</keyword>
<evidence type="ECO:0000256" key="3">
    <source>
        <dbReference type="ARBA" id="ARBA00022989"/>
    </source>
</evidence>
<keyword evidence="3 6" id="KW-1133">Transmembrane helix</keyword>
<evidence type="ECO:0000256" key="6">
    <source>
        <dbReference type="SAM" id="Phobius"/>
    </source>
</evidence>
<evidence type="ECO:0000259" key="7">
    <source>
        <dbReference type="Pfam" id="PF20684"/>
    </source>
</evidence>
<accession>A0AAV9NML9</accession>
<name>A0AAV9NML9_9EURO</name>
<comment type="subcellular location">
    <subcellularLocation>
        <location evidence="1">Membrane</location>
        <topology evidence="1">Multi-pass membrane protein</topology>
    </subcellularLocation>
</comment>
<feature type="transmembrane region" description="Helical" evidence="6">
    <location>
        <begin position="20"/>
        <end position="43"/>
    </location>
</feature>
<evidence type="ECO:0000256" key="2">
    <source>
        <dbReference type="ARBA" id="ARBA00022692"/>
    </source>
</evidence>